<proteinExistence type="predicted"/>
<comment type="caution">
    <text evidence="1">The sequence shown here is derived from an EMBL/GenBank/DDBJ whole genome shotgun (WGS) entry which is preliminary data.</text>
</comment>
<dbReference type="InParanoid" id="A0A2P5CF40"/>
<organism evidence="1 2">
    <name type="scientific">Trema orientale</name>
    <name type="common">Charcoal tree</name>
    <name type="synonym">Celtis orientalis</name>
    <dbReference type="NCBI Taxonomy" id="63057"/>
    <lineage>
        <taxon>Eukaryota</taxon>
        <taxon>Viridiplantae</taxon>
        <taxon>Streptophyta</taxon>
        <taxon>Embryophyta</taxon>
        <taxon>Tracheophyta</taxon>
        <taxon>Spermatophyta</taxon>
        <taxon>Magnoliopsida</taxon>
        <taxon>eudicotyledons</taxon>
        <taxon>Gunneridae</taxon>
        <taxon>Pentapetalae</taxon>
        <taxon>rosids</taxon>
        <taxon>fabids</taxon>
        <taxon>Rosales</taxon>
        <taxon>Cannabaceae</taxon>
        <taxon>Trema</taxon>
    </lineage>
</organism>
<dbReference type="Proteomes" id="UP000237000">
    <property type="component" value="Unassembled WGS sequence"/>
</dbReference>
<evidence type="ECO:0000313" key="2">
    <source>
        <dbReference type="Proteomes" id="UP000237000"/>
    </source>
</evidence>
<dbReference type="AlphaFoldDB" id="A0A2P5CF40"/>
<reference evidence="2" key="1">
    <citation type="submission" date="2016-06" db="EMBL/GenBank/DDBJ databases">
        <title>Parallel loss of symbiosis genes in relatives of nitrogen-fixing non-legume Parasponia.</title>
        <authorList>
            <person name="Van Velzen R."/>
            <person name="Holmer R."/>
            <person name="Bu F."/>
            <person name="Rutten L."/>
            <person name="Van Zeijl A."/>
            <person name="Liu W."/>
            <person name="Santuari L."/>
            <person name="Cao Q."/>
            <person name="Sharma T."/>
            <person name="Shen D."/>
            <person name="Roswanjaya Y."/>
            <person name="Wardhani T."/>
            <person name="Kalhor M.S."/>
            <person name="Jansen J."/>
            <person name="Van den Hoogen J."/>
            <person name="Gungor B."/>
            <person name="Hartog M."/>
            <person name="Hontelez J."/>
            <person name="Verver J."/>
            <person name="Yang W.-C."/>
            <person name="Schijlen E."/>
            <person name="Repin R."/>
            <person name="Schilthuizen M."/>
            <person name="Schranz E."/>
            <person name="Heidstra R."/>
            <person name="Miyata K."/>
            <person name="Fedorova E."/>
            <person name="Kohlen W."/>
            <person name="Bisseling T."/>
            <person name="Smit S."/>
            <person name="Geurts R."/>
        </authorList>
    </citation>
    <scope>NUCLEOTIDE SEQUENCE [LARGE SCALE GENOMIC DNA]</scope>
    <source>
        <strain evidence="2">cv. RG33-2</strain>
    </source>
</reference>
<dbReference type="OrthoDB" id="10541559at2759"/>
<keyword evidence="2" id="KW-1185">Reference proteome</keyword>
<evidence type="ECO:0000313" key="1">
    <source>
        <dbReference type="EMBL" id="PON59680.1"/>
    </source>
</evidence>
<sequence length="96" mass="10585">MQQFLEATAPTVKRETIVKMHLLAWGLRRVPVEAWSPNGVPILFGLGSEAAELVVMEELEIGEGVLHLVNGDKLERHIGVGEDVVGDEREEDDGRV</sequence>
<protein>
    <submittedName>
        <fullName evidence="1">Uncharacterized protein</fullName>
    </submittedName>
</protein>
<gene>
    <name evidence="1" type="ORF">TorRG33x02_287520</name>
</gene>
<name>A0A2P5CF40_TREOI</name>
<dbReference type="EMBL" id="JXTC01000372">
    <property type="protein sequence ID" value="PON59680.1"/>
    <property type="molecule type" value="Genomic_DNA"/>
</dbReference>
<accession>A0A2P5CF40</accession>